<proteinExistence type="predicted"/>
<organism evidence="1 2">
    <name type="scientific">Paenibacillus tianmuensis</name>
    <dbReference type="NCBI Taxonomy" id="624147"/>
    <lineage>
        <taxon>Bacteria</taxon>
        <taxon>Bacillati</taxon>
        <taxon>Bacillota</taxon>
        <taxon>Bacilli</taxon>
        <taxon>Bacillales</taxon>
        <taxon>Paenibacillaceae</taxon>
        <taxon>Paenibacillus</taxon>
    </lineage>
</organism>
<reference evidence="2" key="1">
    <citation type="submission" date="2016-10" db="EMBL/GenBank/DDBJ databases">
        <authorList>
            <person name="Varghese N."/>
            <person name="Submissions S."/>
        </authorList>
    </citation>
    <scope>NUCLEOTIDE SEQUENCE [LARGE SCALE GENOMIC DNA]</scope>
    <source>
        <strain evidence="2">CGMCC 1.8946</strain>
    </source>
</reference>
<protein>
    <submittedName>
        <fullName evidence="1">Uncharacterized protein</fullName>
    </submittedName>
</protein>
<name>A0A1G4TRS5_9BACL</name>
<keyword evidence="2" id="KW-1185">Reference proteome</keyword>
<dbReference type="OrthoDB" id="2649716at2"/>
<dbReference type="STRING" id="624147.SAMN04487970_106128"/>
<dbReference type="AlphaFoldDB" id="A0A1G4TRS5"/>
<sequence>MKPFRKRTKKIMVNGFQFHCVIDEHFRNKYVSFRVYPYNTKTSFFEVHFSWEGTWFFNLNLPSICSTLIMYVIQNGWEYTQEKKQLVIENGDFLIKELALEEKSDNR</sequence>
<accession>A0A1G4TRS5</accession>
<gene>
    <name evidence="1" type="ORF">SAMN04487970_106128</name>
</gene>
<dbReference type="EMBL" id="FMTT01000061">
    <property type="protein sequence ID" value="SCW83455.1"/>
    <property type="molecule type" value="Genomic_DNA"/>
</dbReference>
<evidence type="ECO:0000313" key="1">
    <source>
        <dbReference type="EMBL" id="SCW83455.1"/>
    </source>
</evidence>
<dbReference type="Proteomes" id="UP000198601">
    <property type="component" value="Unassembled WGS sequence"/>
</dbReference>
<evidence type="ECO:0000313" key="2">
    <source>
        <dbReference type="Proteomes" id="UP000198601"/>
    </source>
</evidence>